<evidence type="ECO:0000256" key="3">
    <source>
        <dbReference type="ARBA" id="ARBA00022801"/>
    </source>
</evidence>
<dbReference type="SMART" id="SM00487">
    <property type="entry name" value="DEXDc"/>
    <property type="match status" value="1"/>
</dbReference>
<name>A0A563DZL9_9MICO</name>
<dbReference type="PROSITE" id="PS51194">
    <property type="entry name" value="HELICASE_CTER"/>
    <property type="match status" value="1"/>
</dbReference>
<keyword evidence="4 10" id="KW-0347">Helicase</keyword>
<reference evidence="10 11" key="2">
    <citation type="submission" date="2019-08" db="EMBL/GenBank/DDBJ databases">
        <title>Jejuicoccus antrihumi gen. nov., sp. nov., a new member of the family Dermacoccaceae isolated from a cave.</title>
        <authorList>
            <person name="Schumann P."/>
            <person name="Kim I.S."/>
        </authorList>
    </citation>
    <scope>NUCLEOTIDE SEQUENCE [LARGE SCALE GENOMIC DNA]</scope>
    <source>
        <strain evidence="10 11">C5-26</strain>
    </source>
</reference>
<organism evidence="10 11">
    <name type="scientific">Leekyejoonella antrihumi</name>
    <dbReference type="NCBI Taxonomy" id="1660198"/>
    <lineage>
        <taxon>Bacteria</taxon>
        <taxon>Bacillati</taxon>
        <taxon>Actinomycetota</taxon>
        <taxon>Actinomycetes</taxon>
        <taxon>Micrococcales</taxon>
        <taxon>Dermacoccaceae</taxon>
        <taxon>Leekyejoonella</taxon>
    </lineage>
</organism>
<dbReference type="GO" id="GO:0003678">
    <property type="term" value="F:DNA helicase activity"/>
    <property type="evidence" value="ECO:0007669"/>
    <property type="project" value="TreeGrafter"/>
</dbReference>
<evidence type="ECO:0000256" key="5">
    <source>
        <dbReference type="ARBA" id="ARBA00022840"/>
    </source>
</evidence>
<evidence type="ECO:0000259" key="9">
    <source>
        <dbReference type="PROSITE" id="PS51194"/>
    </source>
</evidence>
<dbReference type="InterPro" id="IPR027417">
    <property type="entry name" value="P-loop_NTPase"/>
</dbReference>
<dbReference type="InterPro" id="IPR014001">
    <property type="entry name" value="Helicase_ATP-bd"/>
</dbReference>
<keyword evidence="5" id="KW-0067">ATP-binding</keyword>
<dbReference type="InterPro" id="IPR012340">
    <property type="entry name" value="NA-bd_OB-fold"/>
</dbReference>
<dbReference type="SUPFAM" id="SSF50249">
    <property type="entry name" value="Nucleic acid-binding proteins"/>
    <property type="match status" value="1"/>
</dbReference>
<evidence type="ECO:0000259" key="8">
    <source>
        <dbReference type="PROSITE" id="PS51192"/>
    </source>
</evidence>
<evidence type="ECO:0000313" key="11">
    <source>
        <dbReference type="Proteomes" id="UP000320244"/>
    </source>
</evidence>
<keyword evidence="11" id="KW-1185">Reference proteome</keyword>
<proteinExistence type="predicted"/>
<sequence length="738" mass="80821">MEQIDRNTKLRTVLGEMAARLKRGRDLETVGDLLDFLPRRYIDATTSGRLADFEIDDTAVLMATVVSATTRAMQRRKGRMLQVTIEDADGKQAGLVFFSAYGHESRLIPGVRALFRGKVQRYKQSLQLAHPDYTLITSDDDNPYAGGLVPIYLAVPKVSDMQISQSVRLALDHLDDASDPVPAQIRTARGLVGQATAYRLIHLPSDHADVGRGKRRLRYDEALVVQTALAARRAAYDAQEATARPAVSGGLLAAFDERLPFELTKGQRQVGEEIAADMARLHPMHRLLQGEVGSGKTVVALRAMLAAIDAGAQTALLAPTEVLAQQHERSIRALLGELGEAGMLGGAEDGTRVALLTGSMTKKQREKVLLEIATEPIGIVIGTHALIQEHVMFADLGFVVVDEQHRFGVEQRDALRGKAVRPPHVLVMTATPIPRTVAMTVFGDMDTSSLMELPRGRQPIVSHVVPAAKPGWLERTWQRLAEEVRSGHQAYVVCPRIGEPEDGRVDTVATEAVEPLDLEEAYGDQELAEQEPRELTGVYQLMQRLHDEPAMKGLRLEMLHGRLPSDEKDVVMQAFGRGEIDVLVSTTVIEVGVDVPNATAMVVMDADRFGISQLHQLRGRVGRGDAGGLCLLVTESDNPDTLQRLESVAGTTDGFELANLDLELRREGDVLGASQSGYRSQLRLLRLTHAKDVELIEQAREDATALVARDPQLAGHPELAQMVRSRLDDEQAAFLERG</sequence>
<evidence type="ECO:0000256" key="7">
    <source>
        <dbReference type="ARBA" id="ARBA00023204"/>
    </source>
</evidence>
<dbReference type="Gene3D" id="2.40.50.140">
    <property type="entry name" value="Nucleic acid-binding proteins"/>
    <property type="match status" value="1"/>
</dbReference>
<accession>A0A563DZL9</accession>
<evidence type="ECO:0000256" key="2">
    <source>
        <dbReference type="ARBA" id="ARBA00022763"/>
    </source>
</evidence>
<dbReference type="RefSeq" id="WP_146317150.1">
    <property type="nucleotide sequence ID" value="NZ_VCQV01000017.1"/>
</dbReference>
<dbReference type="EMBL" id="VCQV01000017">
    <property type="protein sequence ID" value="TWP35676.1"/>
    <property type="molecule type" value="Genomic_DNA"/>
</dbReference>
<evidence type="ECO:0000256" key="1">
    <source>
        <dbReference type="ARBA" id="ARBA00022741"/>
    </source>
</evidence>
<keyword evidence="2" id="KW-0227">DNA damage</keyword>
<dbReference type="PANTHER" id="PTHR47964:SF1">
    <property type="entry name" value="ATP-DEPENDENT DNA HELICASE HOMOLOG RECG, CHLOROPLASTIC"/>
    <property type="match status" value="1"/>
</dbReference>
<dbReference type="GO" id="GO:0005524">
    <property type="term" value="F:ATP binding"/>
    <property type="evidence" value="ECO:0007669"/>
    <property type="project" value="UniProtKB-KW"/>
</dbReference>
<dbReference type="Proteomes" id="UP000320244">
    <property type="component" value="Unassembled WGS sequence"/>
</dbReference>
<feature type="domain" description="Helicase ATP-binding" evidence="8">
    <location>
        <begin position="277"/>
        <end position="450"/>
    </location>
</feature>
<dbReference type="AlphaFoldDB" id="A0A563DZL9"/>
<dbReference type="SUPFAM" id="SSF52540">
    <property type="entry name" value="P-loop containing nucleoside triphosphate hydrolases"/>
    <property type="match status" value="2"/>
</dbReference>
<gene>
    <name evidence="10" type="ORF">FGL98_12735</name>
</gene>
<dbReference type="Pfam" id="PF00271">
    <property type="entry name" value="Helicase_C"/>
    <property type="match status" value="1"/>
</dbReference>
<evidence type="ECO:0000256" key="4">
    <source>
        <dbReference type="ARBA" id="ARBA00022806"/>
    </source>
</evidence>
<keyword evidence="3" id="KW-0378">Hydrolase</keyword>
<evidence type="ECO:0000256" key="6">
    <source>
        <dbReference type="ARBA" id="ARBA00023125"/>
    </source>
</evidence>
<keyword evidence="6" id="KW-0238">DNA-binding</keyword>
<comment type="caution">
    <text evidence="10">The sequence shown here is derived from an EMBL/GenBank/DDBJ whole genome shotgun (WGS) entry which is preliminary data.</text>
</comment>
<dbReference type="PROSITE" id="PS51192">
    <property type="entry name" value="HELICASE_ATP_BIND_1"/>
    <property type="match status" value="1"/>
</dbReference>
<dbReference type="InterPro" id="IPR011545">
    <property type="entry name" value="DEAD/DEAH_box_helicase_dom"/>
</dbReference>
<dbReference type="InterPro" id="IPR045562">
    <property type="entry name" value="RecG_dom3_C"/>
</dbReference>
<dbReference type="SMART" id="SM00490">
    <property type="entry name" value="HELICc"/>
    <property type="match status" value="1"/>
</dbReference>
<dbReference type="InterPro" id="IPR001650">
    <property type="entry name" value="Helicase_C-like"/>
</dbReference>
<dbReference type="GO" id="GO:0006281">
    <property type="term" value="P:DNA repair"/>
    <property type="evidence" value="ECO:0007669"/>
    <property type="project" value="UniProtKB-KW"/>
</dbReference>
<keyword evidence="1" id="KW-0547">Nucleotide-binding</keyword>
<dbReference type="OrthoDB" id="9804325at2"/>
<dbReference type="Gene3D" id="3.40.50.300">
    <property type="entry name" value="P-loop containing nucleotide triphosphate hydrolases"/>
    <property type="match status" value="2"/>
</dbReference>
<dbReference type="GO" id="GO:0003677">
    <property type="term" value="F:DNA binding"/>
    <property type="evidence" value="ECO:0007669"/>
    <property type="project" value="UniProtKB-KW"/>
</dbReference>
<dbReference type="CDD" id="cd17992">
    <property type="entry name" value="DEXHc_RecG"/>
    <property type="match status" value="1"/>
</dbReference>
<protein>
    <submittedName>
        <fullName evidence="10">ATP-dependent DNA helicase RecG</fullName>
    </submittedName>
</protein>
<feature type="domain" description="Helicase C-terminal" evidence="9">
    <location>
        <begin position="517"/>
        <end position="663"/>
    </location>
</feature>
<reference evidence="10 11" key="1">
    <citation type="submission" date="2019-05" db="EMBL/GenBank/DDBJ databases">
        <authorList>
            <person name="Lee S.D."/>
        </authorList>
    </citation>
    <scope>NUCLEOTIDE SEQUENCE [LARGE SCALE GENOMIC DNA]</scope>
    <source>
        <strain evidence="10 11">C5-26</strain>
    </source>
</reference>
<evidence type="ECO:0000313" key="10">
    <source>
        <dbReference type="EMBL" id="TWP35676.1"/>
    </source>
</evidence>
<dbReference type="PANTHER" id="PTHR47964">
    <property type="entry name" value="ATP-DEPENDENT DNA HELICASE HOMOLOG RECG, CHLOROPLASTIC"/>
    <property type="match status" value="1"/>
</dbReference>
<keyword evidence="7" id="KW-0234">DNA repair</keyword>
<dbReference type="Pfam" id="PF00270">
    <property type="entry name" value="DEAD"/>
    <property type="match status" value="1"/>
</dbReference>
<dbReference type="GO" id="GO:0016787">
    <property type="term" value="F:hydrolase activity"/>
    <property type="evidence" value="ECO:0007669"/>
    <property type="project" value="UniProtKB-KW"/>
</dbReference>
<dbReference type="Pfam" id="PF19833">
    <property type="entry name" value="RecG_dom3_C"/>
    <property type="match status" value="1"/>
</dbReference>
<dbReference type="InterPro" id="IPR047112">
    <property type="entry name" value="RecG/Mfd"/>
</dbReference>
<dbReference type="CDD" id="cd04488">
    <property type="entry name" value="RecG_wedge_OBF"/>
    <property type="match status" value="1"/>
</dbReference>